<dbReference type="SUPFAM" id="SSF56784">
    <property type="entry name" value="HAD-like"/>
    <property type="match status" value="1"/>
</dbReference>
<dbReference type="EMBL" id="UINC01081269">
    <property type="protein sequence ID" value="SVC24955.1"/>
    <property type="molecule type" value="Genomic_DNA"/>
</dbReference>
<name>A0A382KMZ9_9ZZZZ</name>
<dbReference type="InterPro" id="IPR023214">
    <property type="entry name" value="HAD_sf"/>
</dbReference>
<sequence>MELAGILFDVDGTIAESEEVHRKSFNESFKEFGVKWHWDRAIYKELLNIEGGRERIQYYIERTDPDQLNRPDLSSFISSIHDAKSQVYSALMTKEGVPIRPGALRLIKEAKKEGLKLAIVTASTEESLRALFQYLPEKDLLNYFDVIADGDKVPVKKPAPDIYTWTLQELGLSAKACFALEDSPTGLQSSLSAGIPTIVTVSSFTKGENLSGATLVLSDLGEPSVPFKVLEGDVLGHSFVSITMLKQLCKKSN</sequence>
<accession>A0A382KMZ9</accession>
<dbReference type="InterPro" id="IPR036412">
    <property type="entry name" value="HAD-like_sf"/>
</dbReference>
<dbReference type="NCBIfam" id="TIGR01509">
    <property type="entry name" value="HAD-SF-IA-v3"/>
    <property type="match status" value="1"/>
</dbReference>
<dbReference type="PRINTS" id="PR00413">
    <property type="entry name" value="HADHALOGNASE"/>
</dbReference>
<evidence type="ECO:0000313" key="1">
    <source>
        <dbReference type="EMBL" id="SVC24955.1"/>
    </source>
</evidence>
<reference evidence="1" key="1">
    <citation type="submission" date="2018-05" db="EMBL/GenBank/DDBJ databases">
        <authorList>
            <person name="Lanie J.A."/>
            <person name="Ng W.-L."/>
            <person name="Kazmierczak K.M."/>
            <person name="Andrzejewski T.M."/>
            <person name="Davidsen T.M."/>
            <person name="Wayne K.J."/>
            <person name="Tettelin H."/>
            <person name="Glass J.I."/>
            <person name="Rusch D."/>
            <person name="Podicherti R."/>
            <person name="Tsui H.-C.T."/>
            <person name="Winkler M.E."/>
        </authorList>
    </citation>
    <scope>NUCLEOTIDE SEQUENCE</scope>
</reference>
<dbReference type="Pfam" id="PF13419">
    <property type="entry name" value="HAD_2"/>
    <property type="match status" value="1"/>
</dbReference>
<dbReference type="PANTHER" id="PTHR42896:SF2">
    <property type="entry name" value="CBBY-LIKE PROTEIN"/>
    <property type="match status" value="1"/>
</dbReference>
<dbReference type="InterPro" id="IPR044999">
    <property type="entry name" value="CbbY-like"/>
</dbReference>
<dbReference type="AlphaFoldDB" id="A0A382KMZ9"/>
<gene>
    <name evidence="1" type="ORF">METZ01_LOCUS277809</name>
</gene>
<dbReference type="PANTHER" id="PTHR42896">
    <property type="entry name" value="XYLULOSE-1,5-BISPHOSPHATE (XUBP) PHOSPHATASE"/>
    <property type="match status" value="1"/>
</dbReference>
<dbReference type="SFLD" id="SFLDG01129">
    <property type="entry name" value="C1.5:_HAD__Beta-PGM__Phosphata"/>
    <property type="match status" value="1"/>
</dbReference>
<evidence type="ECO:0008006" key="2">
    <source>
        <dbReference type="Google" id="ProtNLM"/>
    </source>
</evidence>
<dbReference type="GO" id="GO:0016787">
    <property type="term" value="F:hydrolase activity"/>
    <property type="evidence" value="ECO:0007669"/>
    <property type="project" value="InterPro"/>
</dbReference>
<dbReference type="InterPro" id="IPR023198">
    <property type="entry name" value="PGP-like_dom2"/>
</dbReference>
<dbReference type="SFLD" id="SFLDS00003">
    <property type="entry name" value="Haloacid_Dehalogenase"/>
    <property type="match status" value="1"/>
</dbReference>
<organism evidence="1">
    <name type="scientific">marine metagenome</name>
    <dbReference type="NCBI Taxonomy" id="408172"/>
    <lineage>
        <taxon>unclassified sequences</taxon>
        <taxon>metagenomes</taxon>
        <taxon>ecological metagenomes</taxon>
    </lineage>
</organism>
<dbReference type="InterPro" id="IPR041492">
    <property type="entry name" value="HAD_2"/>
</dbReference>
<dbReference type="Gene3D" id="1.10.150.240">
    <property type="entry name" value="Putative phosphatase, domain 2"/>
    <property type="match status" value="1"/>
</dbReference>
<proteinExistence type="predicted"/>
<protein>
    <recommendedName>
        <fullName evidence="2">Phosphatase</fullName>
    </recommendedName>
</protein>
<dbReference type="Gene3D" id="3.40.50.1000">
    <property type="entry name" value="HAD superfamily/HAD-like"/>
    <property type="match status" value="1"/>
</dbReference>
<dbReference type="InterPro" id="IPR006439">
    <property type="entry name" value="HAD-SF_hydro_IA"/>
</dbReference>